<evidence type="ECO:0000256" key="3">
    <source>
        <dbReference type="ARBA" id="ARBA00022617"/>
    </source>
</evidence>
<evidence type="ECO:0000256" key="2">
    <source>
        <dbReference type="ARBA" id="ARBA00010617"/>
    </source>
</evidence>
<dbReference type="Gene3D" id="1.10.630.10">
    <property type="entry name" value="Cytochrome P450"/>
    <property type="match status" value="1"/>
</dbReference>
<dbReference type="PANTHER" id="PTHR47955:SF15">
    <property type="entry name" value="CYTOCHROME P450 71A2-LIKE"/>
    <property type="match status" value="1"/>
</dbReference>
<name>A0A8X8ZK57_SALSN</name>
<evidence type="ECO:0000256" key="1">
    <source>
        <dbReference type="ARBA" id="ARBA00001971"/>
    </source>
</evidence>
<dbReference type="AlphaFoldDB" id="A0A8X8ZK57"/>
<dbReference type="EMBL" id="PNBA02000011">
    <property type="protein sequence ID" value="KAG6408257.1"/>
    <property type="molecule type" value="Genomic_DNA"/>
</dbReference>
<dbReference type="Proteomes" id="UP000298416">
    <property type="component" value="Unassembled WGS sequence"/>
</dbReference>
<dbReference type="GO" id="GO:0016705">
    <property type="term" value="F:oxidoreductase activity, acting on paired donors, with incorporation or reduction of molecular oxygen"/>
    <property type="evidence" value="ECO:0007669"/>
    <property type="project" value="InterPro"/>
</dbReference>
<dbReference type="InterPro" id="IPR001128">
    <property type="entry name" value="Cyt_P450"/>
</dbReference>
<comment type="similarity">
    <text evidence="2">Belongs to the cytochrome P450 family.</text>
</comment>
<comment type="caution">
    <text evidence="7">The sequence shown here is derived from an EMBL/GenBank/DDBJ whole genome shotgun (WGS) entry which is preliminary data.</text>
</comment>
<evidence type="ECO:0000256" key="6">
    <source>
        <dbReference type="SAM" id="MobiDB-lite"/>
    </source>
</evidence>
<evidence type="ECO:0000313" key="8">
    <source>
        <dbReference type="Proteomes" id="UP000298416"/>
    </source>
</evidence>
<dbReference type="Pfam" id="PF00067">
    <property type="entry name" value="p450"/>
    <property type="match status" value="1"/>
</dbReference>
<dbReference type="SUPFAM" id="SSF48264">
    <property type="entry name" value="Cytochrome P450"/>
    <property type="match status" value="1"/>
</dbReference>
<keyword evidence="3" id="KW-0349">Heme</keyword>
<feature type="compositionally biased region" description="Pro residues" evidence="6">
    <location>
        <begin position="9"/>
        <end position="18"/>
    </location>
</feature>
<accession>A0A8X8ZK57</accession>
<reference evidence="7" key="1">
    <citation type="submission" date="2018-01" db="EMBL/GenBank/DDBJ databases">
        <authorList>
            <person name="Mao J.F."/>
        </authorList>
    </citation>
    <scope>NUCLEOTIDE SEQUENCE</scope>
    <source>
        <strain evidence="7">Huo1</strain>
        <tissue evidence="7">Leaf</tissue>
    </source>
</reference>
<reference evidence="7" key="2">
    <citation type="submission" date="2020-08" db="EMBL/GenBank/DDBJ databases">
        <title>Plant Genome Project.</title>
        <authorList>
            <person name="Zhang R.-G."/>
        </authorList>
    </citation>
    <scope>NUCLEOTIDE SEQUENCE</scope>
    <source>
        <strain evidence="7">Huo1</strain>
        <tissue evidence="7">Leaf</tissue>
    </source>
</reference>
<comment type="cofactor">
    <cofactor evidence="1">
        <name>heme</name>
        <dbReference type="ChEBI" id="CHEBI:30413"/>
    </cofactor>
</comment>
<sequence>MAPQQLPEAPAPRKPPPVGSAFHKSIQSLSLRYGPLMLLHFGKVPVLIASSAEEAAQYWRQNRSICVIHLLSSKRVQSYRRVREEETSLLVKKIRKLGASSKPVNLNGLIQSLTNDVISRVAMGKKYGLGSDTREIYEDLGLLLSIVPLWEYIPCLNWTRRFDGLDKRVDRVAKEMDG</sequence>
<keyword evidence="4" id="KW-0479">Metal-binding</keyword>
<organism evidence="7">
    <name type="scientific">Salvia splendens</name>
    <name type="common">Scarlet sage</name>
    <dbReference type="NCBI Taxonomy" id="180675"/>
    <lineage>
        <taxon>Eukaryota</taxon>
        <taxon>Viridiplantae</taxon>
        <taxon>Streptophyta</taxon>
        <taxon>Embryophyta</taxon>
        <taxon>Tracheophyta</taxon>
        <taxon>Spermatophyta</taxon>
        <taxon>Magnoliopsida</taxon>
        <taxon>eudicotyledons</taxon>
        <taxon>Gunneridae</taxon>
        <taxon>Pentapetalae</taxon>
        <taxon>asterids</taxon>
        <taxon>lamiids</taxon>
        <taxon>Lamiales</taxon>
        <taxon>Lamiaceae</taxon>
        <taxon>Nepetoideae</taxon>
        <taxon>Mentheae</taxon>
        <taxon>Salviinae</taxon>
        <taxon>Salvia</taxon>
        <taxon>Salvia subgen. Calosphace</taxon>
        <taxon>core Calosphace</taxon>
    </lineage>
</organism>
<evidence type="ECO:0000256" key="4">
    <source>
        <dbReference type="ARBA" id="ARBA00022723"/>
    </source>
</evidence>
<evidence type="ECO:0000313" key="7">
    <source>
        <dbReference type="EMBL" id="KAG6408257.1"/>
    </source>
</evidence>
<proteinExistence type="inferred from homology"/>
<dbReference type="PANTHER" id="PTHR47955">
    <property type="entry name" value="CYTOCHROME P450 FAMILY 71 PROTEIN"/>
    <property type="match status" value="1"/>
</dbReference>
<protein>
    <submittedName>
        <fullName evidence="7">Uncharacterized protein</fullName>
    </submittedName>
</protein>
<evidence type="ECO:0000256" key="5">
    <source>
        <dbReference type="ARBA" id="ARBA00023004"/>
    </source>
</evidence>
<gene>
    <name evidence="7" type="ORF">SASPL_131261</name>
</gene>
<keyword evidence="8" id="KW-1185">Reference proteome</keyword>
<dbReference type="GO" id="GO:0020037">
    <property type="term" value="F:heme binding"/>
    <property type="evidence" value="ECO:0007669"/>
    <property type="project" value="InterPro"/>
</dbReference>
<keyword evidence="5" id="KW-0408">Iron</keyword>
<dbReference type="GO" id="GO:0004497">
    <property type="term" value="F:monooxygenase activity"/>
    <property type="evidence" value="ECO:0007669"/>
    <property type="project" value="InterPro"/>
</dbReference>
<dbReference type="GO" id="GO:0005506">
    <property type="term" value="F:iron ion binding"/>
    <property type="evidence" value="ECO:0007669"/>
    <property type="project" value="InterPro"/>
</dbReference>
<dbReference type="InterPro" id="IPR036396">
    <property type="entry name" value="Cyt_P450_sf"/>
</dbReference>
<feature type="region of interest" description="Disordered" evidence="6">
    <location>
        <begin position="1"/>
        <end position="21"/>
    </location>
</feature>